<dbReference type="PANTHER" id="PTHR21310">
    <property type="entry name" value="AMINOGLYCOSIDE PHOSPHOTRANSFERASE-RELATED-RELATED"/>
    <property type="match status" value="1"/>
</dbReference>
<comment type="caution">
    <text evidence="2">The sequence shown here is derived from an EMBL/GenBank/DDBJ whole genome shotgun (WGS) entry which is preliminary data.</text>
</comment>
<reference evidence="2" key="1">
    <citation type="submission" date="2020-10" db="EMBL/GenBank/DDBJ databases">
        <title>Sequencing the genomes of 1000 actinobacteria strains.</title>
        <authorList>
            <person name="Klenk H.-P."/>
        </authorList>
    </citation>
    <scope>NUCLEOTIDE SEQUENCE</scope>
    <source>
        <strain evidence="2">DSM 45354</strain>
    </source>
</reference>
<gene>
    <name evidence="2" type="ORF">HEB94_009673</name>
</gene>
<proteinExistence type="predicted"/>
<dbReference type="Proteomes" id="UP000638648">
    <property type="component" value="Unassembled WGS sequence"/>
</dbReference>
<dbReference type="InterPro" id="IPR051678">
    <property type="entry name" value="AGP_Transferase"/>
</dbReference>
<feature type="domain" description="Aminoglycoside phosphotransferase" evidence="1">
    <location>
        <begin position="73"/>
        <end position="296"/>
    </location>
</feature>
<keyword evidence="3" id="KW-1185">Reference proteome</keyword>
<dbReference type="SUPFAM" id="SSF56112">
    <property type="entry name" value="Protein kinase-like (PK-like)"/>
    <property type="match status" value="1"/>
</dbReference>
<evidence type="ECO:0000313" key="3">
    <source>
        <dbReference type="Proteomes" id="UP000638648"/>
    </source>
</evidence>
<organism evidence="2 3">
    <name type="scientific">Actinopolymorpha pittospori</name>
    <dbReference type="NCBI Taxonomy" id="648752"/>
    <lineage>
        <taxon>Bacteria</taxon>
        <taxon>Bacillati</taxon>
        <taxon>Actinomycetota</taxon>
        <taxon>Actinomycetes</taxon>
        <taxon>Propionibacteriales</taxon>
        <taxon>Actinopolymorphaceae</taxon>
        <taxon>Actinopolymorpha</taxon>
    </lineage>
</organism>
<dbReference type="InterPro" id="IPR002575">
    <property type="entry name" value="Aminoglycoside_PTrfase"/>
</dbReference>
<evidence type="ECO:0000259" key="1">
    <source>
        <dbReference type="Pfam" id="PF01636"/>
    </source>
</evidence>
<keyword evidence="2" id="KW-0418">Kinase</keyword>
<dbReference type="Gene3D" id="3.90.1200.10">
    <property type="match status" value="1"/>
</dbReference>
<dbReference type="EMBL" id="JADBEM010000001">
    <property type="protein sequence ID" value="MBE1612825.1"/>
    <property type="molecule type" value="Genomic_DNA"/>
</dbReference>
<name>A0A927RI21_9ACTN</name>
<keyword evidence="2" id="KW-0808">Transferase</keyword>
<accession>A0A927RI21</accession>
<protein>
    <submittedName>
        <fullName evidence="2">Aminoglycoside phosphotransferase (APT) family kinase protein</fullName>
    </submittedName>
</protein>
<dbReference type="PANTHER" id="PTHR21310:SF15">
    <property type="entry name" value="AMINOGLYCOSIDE PHOSPHOTRANSFERASE DOMAIN-CONTAINING PROTEIN"/>
    <property type="match status" value="1"/>
</dbReference>
<evidence type="ECO:0000313" key="2">
    <source>
        <dbReference type="EMBL" id="MBE1612825.1"/>
    </source>
</evidence>
<dbReference type="GO" id="GO:0016301">
    <property type="term" value="F:kinase activity"/>
    <property type="evidence" value="ECO:0007669"/>
    <property type="project" value="UniProtKB-KW"/>
</dbReference>
<dbReference type="AlphaFoldDB" id="A0A927RI21"/>
<sequence length="346" mass="38289">MDYRPIERAPGAFQQPVTAEQIRAMCRRAFGKHVHVRGAVELGLGSYNSTFRVDLDNLRDLSDNPGATEVGGTRPVILRVAPEQARRYRSERELMRNEHASLPFLAPIAALLPRTLAVGFTHEILGRDYMFQTMLGGVPAPQGLAAYPRPRWASFFAQLGAITRDIHAVGGERFGRVAGPTFATWTEAVLASLSDTAADLEEAGLDAADLRQVAAVAERHSEVLEEVKEPRMLHGDLWTVNVMVEPGAAEPTICGVFDCDRTSWGDPEADWTIRMAGRRPGTERDAFWTTYGPLATTPEAALRRQIYRARHVGAIRLERYRLGGTRNLPETYDEMRDVLGCLHAAS</sequence>
<dbReference type="InterPro" id="IPR011009">
    <property type="entry name" value="Kinase-like_dom_sf"/>
</dbReference>
<dbReference type="Pfam" id="PF01636">
    <property type="entry name" value="APH"/>
    <property type="match status" value="1"/>
</dbReference>
<dbReference type="RefSeq" id="WP_192755803.1">
    <property type="nucleotide sequence ID" value="NZ_BAABJL010000084.1"/>
</dbReference>